<keyword evidence="3" id="KW-1185">Reference proteome</keyword>
<evidence type="ECO:0000313" key="3">
    <source>
        <dbReference type="Proteomes" id="UP001230328"/>
    </source>
</evidence>
<comment type="caution">
    <text evidence="2">The sequence shown here is derived from an EMBL/GenBank/DDBJ whole genome shotgun (WGS) entry which is preliminary data.</text>
</comment>
<gene>
    <name evidence="2" type="ORF">QF035_008891</name>
</gene>
<keyword evidence="1" id="KW-0472">Membrane</keyword>
<sequence length="84" mass="9272">MSNYRDVQSAVRVEKFRIWFAWFSGGFIMLGIALATQDIAVVSVITQILLVALGILSTIAAVTMTNRLNRRAAAARREVLGDDM</sequence>
<evidence type="ECO:0000256" key="1">
    <source>
        <dbReference type="SAM" id="Phobius"/>
    </source>
</evidence>
<dbReference type="Proteomes" id="UP001230328">
    <property type="component" value="Unassembled WGS sequence"/>
</dbReference>
<proteinExistence type="predicted"/>
<name>A0ABU0T682_9ACTN</name>
<reference evidence="2 3" key="1">
    <citation type="submission" date="2023-07" db="EMBL/GenBank/DDBJ databases">
        <title>Comparative genomics of wheat-associated soil bacteria to identify genetic determinants of phenazine resistance.</title>
        <authorList>
            <person name="Mouncey N."/>
        </authorList>
    </citation>
    <scope>NUCLEOTIDE SEQUENCE [LARGE SCALE GENOMIC DNA]</scope>
    <source>
        <strain evidence="2 3">V2I4</strain>
    </source>
</reference>
<accession>A0ABU0T682</accession>
<organism evidence="2 3">
    <name type="scientific">Streptomyces umbrinus</name>
    <dbReference type="NCBI Taxonomy" id="67370"/>
    <lineage>
        <taxon>Bacteria</taxon>
        <taxon>Bacillati</taxon>
        <taxon>Actinomycetota</taxon>
        <taxon>Actinomycetes</taxon>
        <taxon>Kitasatosporales</taxon>
        <taxon>Streptomycetaceae</taxon>
        <taxon>Streptomyces</taxon>
        <taxon>Streptomyces phaeochromogenes group</taxon>
    </lineage>
</organism>
<evidence type="ECO:0000313" key="2">
    <source>
        <dbReference type="EMBL" id="MDQ1031309.1"/>
    </source>
</evidence>
<feature type="transmembrane region" description="Helical" evidence="1">
    <location>
        <begin position="41"/>
        <end position="62"/>
    </location>
</feature>
<protein>
    <submittedName>
        <fullName evidence="2">Uncharacterized protein</fullName>
    </submittedName>
</protein>
<keyword evidence="1" id="KW-0812">Transmembrane</keyword>
<dbReference type="EMBL" id="JAUSZI010000002">
    <property type="protein sequence ID" value="MDQ1031309.1"/>
    <property type="molecule type" value="Genomic_DNA"/>
</dbReference>
<dbReference type="RefSeq" id="WP_307527361.1">
    <property type="nucleotide sequence ID" value="NZ_JAUSZI010000002.1"/>
</dbReference>
<keyword evidence="1" id="KW-1133">Transmembrane helix</keyword>
<feature type="transmembrane region" description="Helical" evidence="1">
    <location>
        <begin position="16"/>
        <end position="35"/>
    </location>
</feature>